<protein>
    <submittedName>
        <fullName evidence="2">Uncharacterized protein</fullName>
    </submittedName>
</protein>
<keyword evidence="3" id="KW-1185">Reference proteome</keyword>
<reference evidence="2 3" key="1">
    <citation type="submission" date="2017-08" db="EMBL/GenBank/DDBJ databases">
        <authorList>
            <person name="de Groot N.N."/>
        </authorList>
    </citation>
    <scope>NUCLEOTIDE SEQUENCE [LARGE SCALE GENOMIC DNA]</scope>
    <source>
        <strain evidence="2 3">JC85</strain>
    </source>
</reference>
<accession>A0A285UYC3</accession>
<evidence type="ECO:0000256" key="1">
    <source>
        <dbReference type="SAM" id="MobiDB-lite"/>
    </source>
</evidence>
<organism evidence="2 3">
    <name type="scientific">Rhizobium subbaraonis</name>
    <dbReference type="NCBI Taxonomy" id="908946"/>
    <lineage>
        <taxon>Bacteria</taxon>
        <taxon>Pseudomonadati</taxon>
        <taxon>Pseudomonadota</taxon>
        <taxon>Alphaproteobacteria</taxon>
        <taxon>Hyphomicrobiales</taxon>
        <taxon>Rhizobiaceae</taxon>
        <taxon>Rhizobium/Agrobacterium group</taxon>
        <taxon>Rhizobium</taxon>
    </lineage>
</organism>
<sequence length="138" mass="15322">MRKTSDRFLSNDNNAGKTMSSIPVLGPDLPASYVRKMIEMESRGNGDQLNAMERVGRDIGVSARSIRRLVSGETDPGMKLFTRIHRAYLDKCARMAAALLHQIEIEKARLGSEHFEDIGAEALALHAKIEARKERISG</sequence>
<evidence type="ECO:0000313" key="3">
    <source>
        <dbReference type="Proteomes" id="UP000219167"/>
    </source>
</evidence>
<feature type="compositionally biased region" description="Polar residues" evidence="1">
    <location>
        <begin position="7"/>
        <end position="21"/>
    </location>
</feature>
<feature type="region of interest" description="Disordered" evidence="1">
    <location>
        <begin position="1"/>
        <end position="21"/>
    </location>
</feature>
<name>A0A285UYC3_9HYPH</name>
<dbReference type="EMBL" id="OBQD01000017">
    <property type="protein sequence ID" value="SOC45736.1"/>
    <property type="molecule type" value="Genomic_DNA"/>
</dbReference>
<dbReference type="Proteomes" id="UP000219167">
    <property type="component" value="Unassembled WGS sequence"/>
</dbReference>
<evidence type="ECO:0000313" key="2">
    <source>
        <dbReference type="EMBL" id="SOC45736.1"/>
    </source>
</evidence>
<dbReference type="AlphaFoldDB" id="A0A285UYC3"/>
<proteinExistence type="predicted"/>
<gene>
    <name evidence="2" type="ORF">SAMN05892877_117125</name>
</gene>